<evidence type="ECO:0000313" key="14">
    <source>
        <dbReference type="EMBL" id="SAL65922.1"/>
    </source>
</evidence>
<dbReference type="GO" id="GO:0005886">
    <property type="term" value="C:plasma membrane"/>
    <property type="evidence" value="ECO:0007669"/>
    <property type="project" value="UniProtKB-SubCell"/>
</dbReference>
<dbReference type="SUPFAM" id="SSF109998">
    <property type="entry name" value="Triger factor/SurA peptide-binding domain-like"/>
    <property type="match status" value="1"/>
</dbReference>
<keyword evidence="11" id="KW-0697">Rotamase</keyword>
<dbReference type="Gene3D" id="3.10.50.40">
    <property type="match status" value="1"/>
</dbReference>
<dbReference type="EMBL" id="FCON02000038">
    <property type="protein sequence ID" value="SAL65922.1"/>
    <property type="molecule type" value="Genomic_DNA"/>
</dbReference>
<dbReference type="PROSITE" id="PS50198">
    <property type="entry name" value="PPIC_PPIASE_2"/>
    <property type="match status" value="1"/>
</dbReference>
<dbReference type="Pfam" id="PF13616">
    <property type="entry name" value="Rotamase_3"/>
    <property type="match status" value="1"/>
</dbReference>
<evidence type="ECO:0000256" key="6">
    <source>
        <dbReference type="ARBA" id="ARBA00023136"/>
    </source>
</evidence>
<evidence type="ECO:0000256" key="7">
    <source>
        <dbReference type="ARBA" id="ARBA00023186"/>
    </source>
</evidence>
<dbReference type="Gene3D" id="1.10.4030.10">
    <property type="entry name" value="Porin chaperone SurA, peptide-binding domain"/>
    <property type="match status" value="1"/>
</dbReference>
<accession>A0A158JAK4</accession>
<comment type="subcellular location">
    <subcellularLocation>
        <location evidence="1">Cell inner membrane</location>
        <topology evidence="1">Single-pass type II membrane protein</topology>
        <orientation evidence="1">Periplasmic side</orientation>
    </subcellularLocation>
</comment>
<evidence type="ECO:0000256" key="9">
    <source>
        <dbReference type="ARBA" id="ARBA00040743"/>
    </source>
</evidence>
<dbReference type="SUPFAM" id="SSF54534">
    <property type="entry name" value="FKBP-like"/>
    <property type="match status" value="1"/>
</dbReference>
<dbReference type="InterPro" id="IPR027304">
    <property type="entry name" value="Trigger_fact/SurA_dom_sf"/>
</dbReference>
<proteinExistence type="inferred from homology"/>
<keyword evidence="5 12" id="KW-1133">Transmembrane helix</keyword>
<evidence type="ECO:0000259" key="13">
    <source>
        <dbReference type="PROSITE" id="PS50198"/>
    </source>
</evidence>
<dbReference type="InterPro" id="IPR000297">
    <property type="entry name" value="PPIase_PpiC"/>
</dbReference>
<dbReference type="Proteomes" id="UP000054770">
    <property type="component" value="Unassembled WGS sequence"/>
</dbReference>
<dbReference type="GO" id="GO:0003755">
    <property type="term" value="F:peptidyl-prolyl cis-trans isomerase activity"/>
    <property type="evidence" value="ECO:0007669"/>
    <property type="project" value="UniProtKB-KW"/>
</dbReference>
<protein>
    <recommendedName>
        <fullName evidence="9">Periplasmic chaperone PpiD</fullName>
    </recommendedName>
    <alternativeName>
        <fullName evidence="10">Periplasmic folding chaperone</fullName>
    </alternativeName>
</protein>
<dbReference type="PANTHER" id="PTHR47529">
    <property type="entry name" value="PEPTIDYL-PROLYL CIS-TRANS ISOMERASE D"/>
    <property type="match status" value="1"/>
</dbReference>
<evidence type="ECO:0000256" key="11">
    <source>
        <dbReference type="PROSITE-ProRule" id="PRU00278"/>
    </source>
</evidence>
<name>A0A158JAK4_9BURK</name>
<dbReference type="Pfam" id="PF13624">
    <property type="entry name" value="SurA_N_3"/>
    <property type="match status" value="1"/>
</dbReference>
<keyword evidence="3" id="KW-0997">Cell inner membrane</keyword>
<gene>
    <name evidence="14" type="ORF">AWB68_03664</name>
</gene>
<keyword evidence="6 12" id="KW-0472">Membrane</keyword>
<dbReference type="PANTHER" id="PTHR47529:SF1">
    <property type="entry name" value="PERIPLASMIC CHAPERONE PPID"/>
    <property type="match status" value="1"/>
</dbReference>
<evidence type="ECO:0000256" key="2">
    <source>
        <dbReference type="ARBA" id="ARBA00022475"/>
    </source>
</evidence>
<feature type="domain" description="PpiC" evidence="13">
    <location>
        <begin position="269"/>
        <end position="374"/>
    </location>
</feature>
<dbReference type="InterPro" id="IPR052029">
    <property type="entry name" value="PpiD_chaperone"/>
</dbReference>
<feature type="transmembrane region" description="Helical" evidence="12">
    <location>
        <begin position="12"/>
        <end position="32"/>
    </location>
</feature>
<dbReference type="AlphaFoldDB" id="A0A158JAK4"/>
<keyword evidence="4 12" id="KW-0812">Transmembrane</keyword>
<reference evidence="14" key="1">
    <citation type="submission" date="2016-01" db="EMBL/GenBank/DDBJ databases">
        <authorList>
            <person name="Peeters C."/>
        </authorList>
    </citation>
    <scope>NUCLEOTIDE SEQUENCE [LARGE SCALE GENOMIC DNA]</scope>
    <source>
        <strain evidence="14">LMG 22940</strain>
    </source>
</reference>
<keyword evidence="7" id="KW-0143">Chaperone</keyword>
<sequence length="641" mass="69098">MLDFFRNHQRLMMALLILIVVPGLGIVGIQGFSSFFDESANVASVNGHKISRAEYDNALRQQVDRARQMLGAQFDPKMFETPAMRSALVDSLVQQRALADETQRLHLTASDEAVRRALLADPVISSLRKPDGTIDVERYKQLLAMQGMTPEQYDERIRYGLATEQIPGSIQSSAFTSKALAQSLTELAEQRRDVQGLAFRTADYASKVQPTDAQIKSYYDAHRNDFATPETASIQYLVLSPANLSASIKPSDADLKKYYDDNIQRYRTEAEVRASHILINAPKDASAADKAKARQKADELLAQVKAHPDQFAQIAQKNSEDPGSASKGGDLGYFSRGMIAGGKAFDDAAFNLKKGEVSDVVQSDFGYHIIQATDVKPASTKPFDEVKDALAKDYVAQQATKSLADDAQGFTDAVYEKSKTLQPAADKYKLQIQTATVGAKPNPQLPPDSPLNNPKLLSAVFASDSVKDHNNTQAIDVGNSTLIAARVTDYKPATVPALDTVKDAVRAKVVAEEAAATAKKEGAAKLADLQKSNSTAGFSSASTVSRNDPQGMPPAALSAIFKADASKLPAYVGVDLGNDGYAIYRVNGIGKATPVAADRLAGAQQQVAQVYAQAEMEAYIDSLKARSKVKITQAPATAAQQ</sequence>
<evidence type="ECO:0000313" key="15">
    <source>
        <dbReference type="Proteomes" id="UP000054770"/>
    </source>
</evidence>
<keyword evidence="15" id="KW-1185">Reference proteome</keyword>
<evidence type="ECO:0000256" key="8">
    <source>
        <dbReference type="ARBA" id="ARBA00038408"/>
    </source>
</evidence>
<dbReference type="RefSeq" id="WP_087645757.1">
    <property type="nucleotide sequence ID" value="NZ_FCON02000038.1"/>
</dbReference>
<evidence type="ECO:0000256" key="10">
    <source>
        <dbReference type="ARBA" id="ARBA00042775"/>
    </source>
</evidence>
<evidence type="ECO:0000256" key="1">
    <source>
        <dbReference type="ARBA" id="ARBA00004382"/>
    </source>
</evidence>
<dbReference type="InterPro" id="IPR046357">
    <property type="entry name" value="PPIase_dom_sf"/>
</dbReference>
<comment type="similarity">
    <text evidence="8">Belongs to the PpiD chaperone family.</text>
</comment>
<organism evidence="14 15">
    <name type="scientific">Caballeronia choica</name>
    <dbReference type="NCBI Taxonomy" id="326476"/>
    <lineage>
        <taxon>Bacteria</taxon>
        <taxon>Pseudomonadati</taxon>
        <taxon>Pseudomonadota</taxon>
        <taxon>Betaproteobacteria</taxon>
        <taxon>Burkholderiales</taxon>
        <taxon>Burkholderiaceae</taxon>
        <taxon>Caballeronia</taxon>
    </lineage>
</organism>
<dbReference type="OrthoDB" id="9812372at2"/>
<comment type="caution">
    <text evidence="14">The sequence shown here is derived from an EMBL/GenBank/DDBJ whole genome shotgun (WGS) entry which is preliminary data.</text>
</comment>
<keyword evidence="2" id="KW-1003">Cell membrane</keyword>
<keyword evidence="11 14" id="KW-0413">Isomerase</keyword>
<evidence type="ECO:0000256" key="5">
    <source>
        <dbReference type="ARBA" id="ARBA00022989"/>
    </source>
</evidence>
<evidence type="ECO:0000256" key="4">
    <source>
        <dbReference type="ARBA" id="ARBA00022692"/>
    </source>
</evidence>
<evidence type="ECO:0000256" key="12">
    <source>
        <dbReference type="SAM" id="Phobius"/>
    </source>
</evidence>
<evidence type="ECO:0000256" key="3">
    <source>
        <dbReference type="ARBA" id="ARBA00022519"/>
    </source>
</evidence>